<evidence type="ECO:0000256" key="7">
    <source>
        <dbReference type="ARBA" id="ARBA00023065"/>
    </source>
</evidence>
<evidence type="ECO:0000256" key="10">
    <source>
        <dbReference type="ARBA" id="ARBA00023201"/>
    </source>
</evidence>
<dbReference type="PANTHER" id="PTHR11690">
    <property type="entry name" value="AMILORIDE-SENSITIVE SODIUM CHANNEL-RELATED"/>
    <property type="match status" value="1"/>
</dbReference>
<keyword evidence="7 12" id="KW-0406">Ion transport</keyword>
<proteinExistence type="inferred from homology"/>
<reference evidence="14 15" key="1">
    <citation type="submission" date="2020-06" db="EMBL/GenBank/DDBJ databases">
        <authorList>
            <person name="Li R."/>
            <person name="Bekaert M."/>
        </authorList>
    </citation>
    <scope>NUCLEOTIDE SEQUENCE [LARGE SCALE GENOMIC DNA]</scope>
    <source>
        <strain evidence="15">wild</strain>
    </source>
</reference>
<dbReference type="FunFam" id="1.10.287.770:FF:000001">
    <property type="entry name" value="Acid-sensing ion channel subunit 1"/>
    <property type="match status" value="1"/>
</dbReference>
<keyword evidence="2 12" id="KW-0813">Transport</keyword>
<keyword evidence="15" id="KW-1185">Reference proteome</keyword>
<evidence type="ECO:0000256" key="8">
    <source>
        <dbReference type="ARBA" id="ARBA00023136"/>
    </source>
</evidence>
<keyword evidence="11 12" id="KW-0407">Ion channel</keyword>
<evidence type="ECO:0000313" key="14">
    <source>
        <dbReference type="EMBL" id="CAC5415203.1"/>
    </source>
</evidence>
<evidence type="ECO:0000256" key="13">
    <source>
        <dbReference type="SAM" id="Phobius"/>
    </source>
</evidence>
<evidence type="ECO:0000256" key="9">
    <source>
        <dbReference type="ARBA" id="ARBA00023180"/>
    </source>
</evidence>
<evidence type="ECO:0000256" key="3">
    <source>
        <dbReference type="ARBA" id="ARBA00022461"/>
    </source>
</evidence>
<evidence type="ECO:0000256" key="6">
    <source>
        <dbReference type="ARBA" id="ARBA00023053"/>
    </source>
</evidence>
<evidence type="ECO:0000256" key="11">
    <source>
        <dbReference type="ARBA" id="ARBA00023303"/>
    </source>
</evidence>
<evidence type="ECO:0000256" key="2">
    <source>
        <dbReference type="ARBA" id="ARBA00022448"/>
    </source>
</evidence>
<keyword evidence="9" id="KW-0325">Glycoprotein</keyword>
<dbReference type="Gene3D" id="2.60.470.10">
    <property type="entry name" value="Acid-sensing ion channels like domains"/>
    <property type="match status" value="1"/>
</dbReference>
<name>A0A6J8E581_MYTCO</name>
<accession>A0A6J8E581</accession>
<dbReference type="EMBL" id="CACVKT020008387">
    <property type="protein sequence ID" value="CAC5415203.1"/>
    <property type="molecule type" value="Genomic_DNA"/>
</dbReference>
<keyword evidence="10 12" id="KW-0739">Sodium transport</keyword>
<evidence type="ECO:0000256" key="1">
    <source>
        <dbReference type="ARBA" id="ARBA00004141"/>
    </source>
</evidence>
<dbReference type="AlphaFoldDB" id="A0A6J8E581"/>
<evidence type="ECO:0000256" key="5">
    <source>
        <dbReference type="ARBA" id="ARBA00022989"/>
    </source>
</evidence>
<keyword evidence="3 12" id="KW-0894">Sodium channel</keyword>
<dbReference type="PANTHER" id="PTHR11690:SF300">
    <property type="entry name" value="PICKPOCKET PROTEIN 19"/>
    <property type="match status" value="1"/>
</dbReference>
<comment type="similarity">
    <text evidence="12">Belongs to the amiloride-sensitive sodium channel (TC 1.A.6) family.</text>
</comment>
<sequence length="900" mass="104560">MKENGSIKRSEKRVKKFKALKDFGDQTSFHGFRYVAEHSSFSIRRLLWFLLILACFGGLVFQIVDRVTYYYGWPVTVNVGVNYNKTLQFPAVTICNQNAFKASLASEHGWYEMIERMFSTQSFLDDLLQNNMYENITLETLYLNTAHERDDFIFSCSWKGIPCKPDDFNKILTDHGVCFTWNNKDDHYVSSPGVENGLKLRLNVEQYEYMPGPHDAAGIKILIHDRLEIPRVYALGQAVSTGSNVFAGVQLLKVVNLPSPHGLCSSRELDYIDRYSQGACKLDCLSHTAAQMCGCRHIYMPSKDGYPPVCTIKKYYDCLKQILDDFPSLYEENCNCPVPCTFNAYQNDISYASTSRFAANKFLAGNISQKLGEKLKDANEVTSRMDGDKLEEFKDLYTNFYTKLSVVEDELFGNLINLLGEVKTRFSENFDYLRSVCSWKKWLYEYQEYIVQKNFIRARDAYEERHFHIISLAYTEFILMIENKIRSLNSTVFADEAVRDFLYHQTINILLNRQEIVRRSLINFTELITAYRQGVGIFNYTYDYAPKSHNDYAVPVHLLNDSLTHNRYAVKFTGKFESYLNRTYDILTFLKKLADNAYANRSVTDDEMFYGIEEFRWLMRNWRYAKAVTYYEVVERPYRTLQDRYSEFEKKCFSTENIMQSIEETIHSLTKTIGSVNNTLFAPLHLISSITDRYFSNFVGTKYDIGTQFLSSQVKNGKLDLGNLLQLILTDDSDISSELDQVLSSHLEIYETIVNDQDSFIYYNFSNHSEYLQTFENVKEIITSNYTELKAMLNLYETVGEDGTAFLTSVTNLEKYFSAYMGMMNINNEFIKENFLQLDIFYKQMSYEEITQQEAYDPFALICDIGGSMGLFLGASLLSWCEILDLFITNFILPRNRPQK</sequence>
<evidence type="ECO:0000256" key="12">
    <source>
        <dbReference type="RuleBase" id="RU000679"/>
    </source>
</evidence>
<dbReference type="PRINTS" id="PR01078">
    <property type="entry name" value="AMINACHANNEL"/>
</dbReference>
<dbReference type="OrthoDB" id="6502088at2759"/>
<comment type="subcellular location">
    <subcellularLocation>
        <location evidence="1">Membrane</location>
        <topology evidence="1">Multi-pass membrane protein</topology>
    </subcellularLocation>
</comment>
<keyword evidence="8 13" id="KW-0472">Membrane</keyword>
<protein>
    <submittedName>
        <fullName evidence="14">Uncharacterized protein</fullName>
    </submittedName>
</protein>
<dbReference type="InterPro" id="IPR001873">
    <property type="entry name" value="ENaC"/>
</dbReference>
<dbReference type="Gene3D" id="1.10.287.770">
    <property type="entry name" value="YojJ-like"/>
    <property type="match status" value="1"/>
</dbReference>
<dbReference type="GO" id="GO:0005886">
    <property type="term" value="C:plasma membrane"/>
    <property type="evidence" value="ECO:0007669"/>
    <property type="project" value="TreeGrafter"/>
</dbReference>
<keyword evidence="6" id="KW-0915">Sodium</keyword>
<dbReference type="Pfam" id="PF00858">
    <property type="entry name" value="ASC"/>
    <property type="match status" value="2"/>
</dbReference>
<organism evidence="14 15">
    <name type="scientific">Mytilus coruscus</name>
    <name type="common">Sea mussel</name>
    <dbReference type="NCBI Taxonomy" id="42192"/>
    <lineage>
        <taxon>Eukaryota</taxon>
        <taxon>Metazoa</taxon>
        <taxon>Spiralia</taxon>
        <taxon>Lophotrochozoa</taxon>
        <taxon>Mollusca</taxon>
        <taxon>Bivalvia</taxon>
        <taxon>Autobranchia</taxon>
        <taxon>Pteriomorphia</taxon>
        <taxon>Mytilida</taxon>
        <taxon>Mytiloidea</taxon>
        <taxon>Mytilidae</taxon>
        <taxon>Mytilinae</taxon>
        <taxon>Mytilus</taxon>
    </lineage>
</organism>
<dbReference type="Proteomes" id="UP000507470">
    <property type="component" value="Unassembled WGS sequence"/>
</dbReference>
<dbReference type="GO" id="GO:0015280">
    <property type="term" value="F:ligand-gated sodium channel activity"/>
    <property type="evidence" value="ECO:0007669"/>
    <property type="project" value="TreeGrafter"/>
</dbReference>
<feature type="transmembrane region" description="Helical" evidence="13">
    <location>
        <begin position="46"/>
        <end position="64"/>
    </location>
</feature>
<keyword evidence="5 13" id="KW-1133">Transmembrane helix</keyword>
<keyword evidence="4 12" id="KW-0812">Transmembrane</keyword>
<evidence type="ECO:0000313" key="15">
    <source>
        <dbReference type="Proteomes" id="UP000507470"/>
    </source>
</evidence>
<evidence type="ECO:0000256" key="4">
    <source>
        <dbReference type="ARBA" id="ARBA00022692"/>
    </source>
</evidence>
<gene>
    <name evidence="14" type="ORF">MCOR_47909</name>
</gene>